<reference evidence="3 6" key="2">
    <citation type="submission" date="2018-03" db="EMBL/GenBank/DDBJ databases">
        <title>Aeromonas veronii whole genome sequencing and analysis.</title>
        <authorList>
            <person name="Xie H."/>
            <person name="Liu T."/>
            <person name="Wang K."/>
        </authorList>
    </citation>
    <scope>NUCLEOTIDE SEQUENCE [LARGE SCALE GENOMIC DNA]</scope>
    <source>
        <strain evidence="3 6">XH.VA.1</strain>
    </source>
</reference>
<dbReference type="Gene3D" id="3.10.129.10">
    <property type="entry name" value="Hotdog Thioesterase"/>
    <property type="match status" value="1"/>
</dbReference>
<reference evidence="4 8" key="3">
    <citation type="submission" date="2018-09" db="EMBL/GenBank/DDBJ databases">
        <title>Genome sequencing of Aeromonas veronii MS-17-88.</title>
        <authorList>
            <person name="Tekedar H.C."/>
            <person name="Arick M.A."/>
            <person name="Hsu C.-Y."/>
            <person name="Thrash A."/>
            <person name="Karsi A."/>
            <person name="Lawrence M.L."/>
            <person name="Abdelhamed H."/>
        </authorList>
    </citation>
    <scope>NUCLEOTIDE SEQUENCE [LARGE SCALE GENOMIC DNA]</scope>
    <source>
        <strain evidence="4 8">MS 17-88</strain>
    </source>
</reference>
<dbReference type="EMBL" id="NQMC01000172">
    <property type="protein sequence ID" value="TYD39706.1"/>
    <property type="molecule type" value="Genomic_DNA"/>
</dbReference>
<gene>
    <name evidence="5" type="ORF">CJF24_22920</name>
    <name evidence="4" type="ORF">D6R50_02230</name>
    <name evidence="3" type="ORF">DAA48_22915</name>
    <name evidence="2" type="ORF">EFI48_10010</name>
</gene>
<dbReference type="Proteomes" id="UP000267614">
    <property type="component" value="Chromosome"/>
</dbReference>
<keyword evidence="1" id="KW-0472">Membrane</keyword>
<evidence type="ECO:0000313" key="4">
    <source>
        <dbReference type="EMBL" id="RKJ91457.1"/>
    </source>
</evidence>
<keyword evidence="1" id="KW-1133">Transmembrane helix</keyword>
<dbReference type="EMBL" id="RAWX01000001">
    <property type="protein sequence ID" value="RKJ91457.1"/>
    <property type="molecule type" value="Genomic_DNA"/>
</dbReference>
<reference evidence="5 9" key="1">
    <citation type="submission" date="2017-08" db="EMBL/GenBank/DDBJ databases">
        <title>Aeromonas veronii bv sobria strain NS22 whole genome sequencing.</title>
        <authorList>
            <person name="Katharios P."/>
            <person name="Ha V.Q."/>
            <person name="Smyrli M."/>
        </authorList>
    </citation>
    <scope>NUCLEOTIDE SEQUENCE [LARGE SCALE GENOMIC DNA]</scope>
    <source>
        <strain evidence="5 9">NS22</strain>
    </source>
</reference>
<dbReference type="Proteomes" id="UP000241986">
    <property type="component" value="Unassembled WGS sequence"/>
</dbReference>
<feature type="transmembrane region" description="Helical" evidence="1">
    <location>
        <begin position="31"/>
        <end position="51"/>
    </location>
</feature>
<dbReference type="Proteomes" id="UP000281725">
    <property type="component" value="Unassembled WGS sequence"/>
</dbReference>
<dbReference type="SUPFAM" id="SSF54637">
    <property type="entry name" value="Thioesterase/thiol ester dehydrase-isomerase"/>
    <property type="match status" value="1"/>
</dbReference>
<sequence>MSNGADAGNMLFTLTHRISSHMDLQRFKANLALRLFAWRYIPVIGFCAPIIEEMNAKALRIRIPLGWRTRNHLGSMYFGALATGADLVGGLLVMEKGRQRRKKVHFAFKDVQGEFLKRPEGDVQFDCAAGEEIDAMIDESLASGQRINRPIRVVATCPSLNGDEAMARFVLTLSIKAS</sequence>
<evidence type="ECO:0000313" key="2">
    <source>
        <dbReference type="EMBL" id="AYV37130.1"/>
    </source>
</evidence>
<organism evidence="4 8">
    <name type="scientific">Aeromonas veronii</name>
    <dbReference type="NCBI Taxonomy" id="654"/>
    <lineage>
        <taxon>Bacteria</taxon>
        <taxon>Pseudomonadati</taxon>
        <taxon>Pseudomonadota</taxon>
        <taxon>Gammaproteobacteria</taxon>
        <taxon>Aeromonadales</taxon>
        <taxon>Aeromonadaceae</taxon>
        <taxon>Aeromonas</taxon>
    </lineage>
</organism>
<keyword evidence="9" id="KW-1185">Reference proteome</keyword>
<evidence type="ECO:0000256" key="1">
    <source>
        <dbReference type="SAM" id="Phobius"/>
    </source>
</evidence>
<evidence type="ECO:0000313" key="3">
    <source>
        <dbReference type="EMBL" id="PTH78726.1"/>
    </source>
</evidence>
<dbReference type="Pfam" id="PF14539">
    <property type="entry name" value="DUF4442"/>
    <property type="match status" value="1"/>
</dbReference>
<keyword evidence="1" id="KW-0812">Transmembrane</keyword>
<dbReference type="EMBL" id="CP033604">
    <property type="protein sequence ID" value="AYV37130.1"/>
    <property type="molecule type" value="Genomic_DNA"/>
</dbReference>
<proteinExistence type="predicted"/>
<name>A0A2K8MTU1_AERVE</name>
<dbReference type="AlphaFoldDB" id="A0A2K8MTU1"/>
<evidence type="ECO:0000313" key="8">
    <source>
        <dbReference type="Proteomes" id="UP000281725"/>
    </source>
</evidence>
<dbReference type="InterPro" id="IPR027961">
    <property type="entry name" value="DUF4442"/>
</dbReference>
<feature type="transmembrane region" description="Helical" evidence="1">
    <location>
        <begin position="71"/>
        <end position="93"/>
    </location>
</feature>
<accession>A0A2K8MTU1</accession>
<protein>
    <submittedName>
        <fullName evidence="4">DUF4442 domain-containing protein</fullName>
    </submittedName>
</protein>
<evidence type="ECO:0000313" key="7">
    <source>
        <dbReference type="Proteomes" id="UP000267614"/>
    </source>
</evidence>
<evidence type="ECO:0000313" key="9">
    <source>
        <dbReference type="Proteomes" id="UP000323129"/>
    </source>
</evidence>
<evidence type="ECO:0000313" key="6">
    <source>
        <dbReference type="Proteomes" id="UP000241986"/>
    </source>
</evidence>
<dbReference type="Proteomes" id="UP000323129">
    <property type="component" value="Unassembled WGS sequence"/>
</dbReference>
<evidence type="ECO:0000313" key="5">
    <source>
        <dbReference type="EMBL" id="TYD39706.1"/>
    </source>
</evidence>
<dbReference type="EMBL" id="PZKL01000046">
    <property type="protein sequence ID" value="PTH78726.1"/>
    <property type="molecule type" value="Genomic_DNA"/>
</dbReference>
<dbReference type="InterPro" id="IPR029069">
    <property type="entry name" value="HotDog_dom_sf"/>
</dbReference>
<reference evidence="2 7" key="4">
    <citation type="submission" date="2018-11" db="EMBL/GenBank/DDBJ databases">
        <title>Complete genome sequence of multidrug-resistant Aeromonas veronii strain MS-18-37.</title>
        <authorList>
            <person name="Abdelhamed H."/>
            <person name="Lawrence M."/>
            <person name="Waldbieser G."/>
        </authorList>
    </citation>
    <scope>NUCLEOTIDE SEQUENCE [LARGE SCALE GENOMIC DNA]</scope>
    <source>
        <strain evidence="2 7">MS-18-37</strain>
    </source>
</reference>